<keyword evidence="7 11" id="KW-0418">Kinase</keyword>
<keyword evidence="4 11" id="KW-0808">Transferase</keyword>
<evidence type="ECO:0000256" key="9">
    <source>
        <dbReference type="ARBA" id="ARBA00048743"/>
    </source>
</evidence>
<dbReference type="NCBIfam" id="TIGR00041">
    <property type="entry name" value="DTMP_kinase"/>
    <property type="match status" value="1"/>
</dbReference>
<comment type="caution">
    <text evidence="13">The sequence shown here is derived from an EMBL/GenBank/DDBJ whole genome shotgun (WGS) entry which is preliminary data.</text>
</comment>
<evidence type="ECO:0000256" key="3">
    <source>
        <dbReference type="ARBA" id="ARBA00017144"/>
    </source>
</evidence>
<dbReference type="GO" id="GO:0005524">
    <property type="term" value="F:ATP binding"/>
    <property type="evidence" value="ECO:0007669"/>
    <property type="project" value="UniProtKB-UniRule"/>
</dbReference>
<dbReference type="GO" id="GO:0005829">
    <property type="term" value="C:cytosol"/>
    <property type="evidence" value="ECO:0007669"/>
    <property type="project" value="TreeGrafter"/>
</dbReference>
<dbReference type="Gene3D" id="3.40.50.300">
    <property type="entry name" value="P-loop containing nucleotide triphosphate hydrolases"/>
    <property type="match status" value="1"/>
</dbReference>
<dbReference type="GO" id="GO:0006235">
    <property type="term" value="P:dTTP biosynthetic process"/>
    <property type="evidence" value="ECO:0007669"/>
    <property type="project" value="UniProtKB-UniRule"/>
</dbReference>
<accession>C2JZ70</accession>
<comment type="function">
    <text evidence="10 11">Phosphorylation of dTMP to form dTDP in both de novo and salvage pathways of dTTP synthesis.</text>
</comment>
<evidence type="ECO:0000256" key="2">
    <source>
        <dbReference type="ARBA" id="ARBA00012980"/>
    </source>
</evidence>
<dbReference type="Pfam" id="PF02223">
    <property type="entry name" value="Thymidylate_kin"/>
    <property type="match status" value="1"/>
</dbReference>
<dbReference type="PROSITE" id="PS01331">
    <property type="entry name" value="THYMIDYLATE_KINASE"/>
    <property type="match status" value="1"/>
</dbReference>
<evidence type="ECO:0000313" key="13">
    <source>
        <dbReference type="EMBL" id="EEN79665.1"/>
    </source>
</evidence>
<evidence type="ECO:0000259" key="12">
    <source>
        <dbReference type="Pfam" id="PF02223"/>
    </source>
</evidence>
<dbReference type="CDD" id="cd01672">
    <property type="entry name" value="TMPK"/>
    <property type="match status" value="1"/>
</dbReference>
<dbReference type="InterPro" id="IPR039430">
    <property type="entry name" value="Thymidylate_kin-like_dom"/>
</dbReference>
<evidence type="ECO:0000256" key="5">
    <source>
        <dbReference type="ARBA" id="ARBA00022727"/>
    </source>
</evidence>
<evidence type="ECO:0000256" key="7">
    <source>
        <dbReference type="ARBA" id="ARBA00022777"/>
    </source>
</evidence>
<reference evidence="13" key="1">
    <citation type="submission" date="2009-01" db="EMBL/GenBank/DDBJ databases">
        <authorList>
            <person name="Qin X."/>
            <person name="Bachman B."/>
            <person name="Battles P."/>
            <person name="Bell A."/>
            <person name="Bess C."/>
            <person name="Bickham C."/>
            <person name="Chaboub L."/>
            <person name="Chen D."/>
            <person name="Coyle M."/>
            <person name="Deiros D.R."/>
            <person name="Dinh H."/>
            <person name="Forbes L."/>
            <person name="Fowler G."/>
            <person name="Francisco L."/>
            <person name="Fu Q."/>
            <person name="Gubbala S."/>
            <person name="Hale W."/>
            <person name="Han Y."/>
            <person name="Hemphill L."/>
            <person name="Highlander S.K."/>
            <person name="Hirani K."/>
            <person name="Hogues M."/>
            <person name="Jackson L."/>
            <person name="Jakkamsetti A."/>
            <person name="Javaid M."/>
            <person name="Jiang H."/>
            <person name="Korchina V."/>
            <person name="Kovar C."/>
            <person name="Lara F."/>
            <person name="Lee S."/>
            <person name="Mata R."/>
            <person name="Mathew T."/>
            <person name="Moen C."/>
            <person name="Morales K."/>
            <person name="Munidasa M."/>
            <person name="Nazareth L."/>
            <person name="Ngo R."/>
            <person name="Nguyen L."/>
            <person name="Okwuonu G."/>
            <person name="Ongeri F."/>
            <person name="Patil S."/>
            <person name="Petrosino J."/>
            <person name="Pham C."/>
            <person name="Pham P."/>
            <person name="Pu L.-L."/>
            <person name="Puazo M."/>
            <person name="Raj R."/>
            <person name="Reid J."/>
            <person name="Rouhana J."/>
            <person name="Saada N."/>
            <person name="Shang Y."/>
            <person name="Simmons D."/>
            <person name="Thornton R."/>
            <person name="Warren J."/>
            <person name="Weissenberger G."/>
            <person name="Zhang J."/>
            <person name="Zhang L."/>
            <person name="Zhou C."/>
            <person name="Zhu D."/>
            <person name="Muzny D."/>
            <person name="Worley K."/>
            <person name="Gibbs R."/>
        </authorList>
    </citation>
    <scope>NUCLEOTIDE SEQUENCE [LARGE SCALE GENOMIC DNA]</scope>
    <source>
        <strain evidence="13">LMS2-1</strain>
    </source>
</reference>
<dbReference type="PANTHER" id="PTHR10344:SF4">
    <property type="entry name" value="UMP-CMP KINASE 2, MITOCHONDRIAL"/>
    <property type="match status" value="1"/>
</dbReference>
<dbReference type="PANTHER" id="PTHR10344">
    <property type="entry name" value="THYMIDYLATE KINASE"/>
    <property type="match status" value="1"/>
</dbReference>
<dbReference type="EC" id="2.7.4.9" evidence="2 11"/>
<dbReference type="GO" id="GO:0006227">
    <property type="term" value="P:dUDP biosynthetic process"/>
    <property type="evidence" value="ECO:0007669"/>
    <property type="project" value="TreeGrafter"/>
</dbReference>
<dbReference type="InterPro" id="IPR018094">
    <property type="entry name" value="Thymidylate_kinase"/>
</dbReference>
<gene>
    <name evidence="11 13" type="primary">tmk</name>
    <name evidence="13" type="ORF">HMPREF0539_2205</name>
</gene>
<dbReference type="Proteomes" id="UP000004525">
    <property type="component" value="Unassembled WGS sequence"/>
</dbReference>
<dbReference type="HOGENOM" id="CLU_049131_0_2_9"/>
<dbReference type="GO" id="GO:0006233">
    <property type="term" value="P:dTDP biosynthetic process"/>
    <property type="evidence" value="ECO:0007669"/>
    <property type="project" value="InterPro"/>
</dbReference>
<dbReference type="GO" id="GO:0004798">
    <property type="term" value="F:dTMP kinase activity"/>
    <property type="evidence" value="ECO:0007669"/>
    <property type="project" value="UniProtKB-UniRule"/>
</dbReference>
<evidence type="ECO:0000256" key="11">
    <source>
        <dbReference type="HAMAP-Rule" id="MF_00165"/>
    </source>
</evidence>
<evidence type="ECO:0000256" key="10">
    <source>
        <dbReference type="ARBA" id="ARBA00057735"/>
    </source>
</evidence>
<proteinExistence type="inferred from homology"/>
<dbReference type="SUPFAM" id="SSF52540">
    <property type="entry name" value="P-loop containing nucleoside triphosphate hydrolases"/>
    <property type="match status" value="1"/>
</dbReference>
<keyword evidence="6 11" id="KW-0547">Nucleotide-binding</keyword>
<evidence type="ECO:0000256" key="1">
    <source>
        <dbReference type="ARBA" id="ARBA00009776"/>
    </source>
</evidence>
<dbReference type="InterPro" id="IPR018095">
    <property type="entry name" value="Thymidylate_kin_CS"/>
</dbReference>
<keyword evidence="5 11" id="KW-0545">Nucleotide biosynthesis</keyword>
<dbReference type="AlphaFoldDB" id="C2JZ70"/>
<dbReference type="InterPro" id="IPR027417">
    <property type="entry name" value="P-loop_NTPase"/>
</dbReference>
<feature type="domain" description="Thymidylate kinase-like" evidence="12">
    <location>
        <begin position="19"/>
        <end position="210"/>
    </location>
</feature>
<evidence type="ECO:0000256" key="8">
    <source>
        <dbReference type="ARBA" id="ARBA00022840"/>
    </source>
</evidence>
<comment type="catalytic activity">
    <reaction evidence="9 11">
        <text>dTMP + ATP = dTDP + ADP</text>
        <dbReference type="Rhea" id="RHEA:13517"/>
        <dbReference type="ChEBI" id="CHEBI:30616"/>
        <dbReference type="ChEBI" id="CHEBI:58369"/>
        <dbReference type="ChEBI" id="CHEBI:63528"/>
        <dbReference type="ChEBI" id="CHEBI:456216"/>
        <dbReference type="EC" id="2.7.4.9"/>
    </reaction>
</comment>
<evidence type="ECO:0000313" key="14">
    <source>
        <dbReference type="Proteomes" id="UP000004525"/>
    </source>
</evidence>
<dbReference type="FunFam" id="3.40.50.300:FF:000225">
    <property type="entry name" value="Thymidylate kinase"/>
    <property type="match status" value="1"/>
</dbReference>
<dbReference type="HAMAP" id="MF_00165">
    <property type="entry name" value="Thymidylate_kinase"/>
    <property type="match status" value="1"/>
</dbReference>
<name>C2JZ70_LACRM</name>
<protein>
    <recommendedName>
        <fullName evidence="3 11">Thymidylate kinase</fullName>
        <ecNumber evidence="2 11">2.7.4.9</ecNumber>
    </recommendedName>
    <alternativeName>
        <fullName evidence="11">dTMP kinase</fullName>
    </alternativeName>
</protein>
<keyword evidence="8 11" id="KW-0067">ATP-binding</keyword>
<feature type="binding site" evidence="11">
    <location>
        <begin position="21"/>
        <end position="28"/>
    </location>
    <ligand>
        <name>ATP</name>
        <dbReference type="ChEBI" id="CHEBI:30616"/>
    </ligand>
</feature>
<evidence type="ECO:0000256" key="4">
    <source>
        <dbReference type="ARBA" id="ARBA00022679"/>
    </source>
</evidence>
<keyword evidence="14" id="KW-1185">Reference proteome</keyword>
<evidence type="ECO:0000256" key="6">
    <source>
        <dbReference type="ARBA" id="ARBA00022741"/>
    </source>
</evidence>
<dbReference type="EMBL" id="ACIZ01000095">
    <property type="protein sequence ID" value="EEN79665.1"/>
    <property type="molecule type" value="Genomic_DNA"/>
</dbReference>
<comment type="similarity">
    <text evidence="1 11">Belongs to the thymidylate kinase family.</text>
</comment>
<sequence>MDLIPKKERHIVTGTFITFEGPDGAGKTSVLNTLIPKLKACSVTSVHLTREPGGAKISEMIRDVILDPKNTAMDARTEALLYAASRRQHLVEVIQPALAHGDIVVCDRFVDSSVAYQGGGRQIGTQAVLQMNQFATAGLEPDLTVYLDVPVQVGLDRIMAHQGERQYDRLDQESLAFHERVHAAYMKLVADNPKRIVTVDATQPLAAVVTAAFMTITERFPELFAK</sequence>
<organism evidence="13 14">
    <name type="scientific">Lacticaseibacillus rhamnosus (strain LMS2-1)</name>
    <dbReference type="NCBI Taxonomy" id="525361"/>
    <lineage>
        <taxon>Bacteria</taxon>
        <taxon>Bacillati</taxon>
        <taxon>Bacillota</taxon>
        <taxon>Bacilli</taxon>
        <taxon>Lactobacillales</taxon>
        <taxon>Lactobacillaceae</taxon>
        <taxon>Lacticaseibacillus</taxon>
    </lineage>
</organism>